<feature type="transmembrane region" description="Helical" evidence="8">
    <location>
        <begin position="420"/>
        <end position="441"/>
    </location>
</feature>
<proteinExistence type="inferred from homology"/>
<dbReference type="PROSITE" id="PS50850">
    <property type="entry name" value="MFS"/>
    <property type="match status" value="1"/>
</dbReference>
<dbReference type="PROSITE" id="PS00216">
    <property type="entry name" value="SUGAR_TRANSPORT_1"/>
    <property type="match status" value="1"/>
</dbReference>
<dbReference type="GO" id="GO:0022857">
    <property type="term" value="F:transmembrane transporter activity"/>
    <property type="evidence" value="ECO:0007669"/>
    <property type="project" value="InterPro"/>
</dbReference>
<evidence type="ECO:0000256" key="6">
    <source>
        <dbReference type="ARBA" id="ARBA00023136"/>
    </source>
</evidence>
<dbReference type="GO" id="GO:0015791">
    <property type="term" value="P:polyol transmembrane transport"/>
    <property type="evidence" value="ECO:0007669"/>
    <property type="project" value="UniProtKB-ARBA"/>
</dbReference>
<dbReference type="InterPro" id="IPR036259">
    <property type="entry name" value="MFS_trans_sf"/>
</dbReference>
<reference evidence="10" key="1">
    <citation type="journal article" date="2021" name="Open Biol.">
        <title>Shared evolutionary footprints suggest mitochondrial oxidative damage underlies multiple complex I losses in fungi.</title>
        <authorList>
            <person name="Schikora-Tamarit M.A."/>
            <person name="Marcet-Houben M."/>
            <person name="Nosek J."/>
            <person name="Gabaldon T."/>
        </authorList>
    </citation>
    <scope>NUCLEOTIDE SEQUENCE</scope>
    <source>
        <strain evidence="10">CBS6341</strain>
    </source>
</reference>
<dbReference type="PANTHER" id="PTHR48020">
    <property type="entry name" value="PROTON MYO-INOSITOL COTRANSPORTER"/>
    <property type="match status" value="1"/>
</dbReference>
<evidence type="ECO:0000256" key="8">
    <source>
        <dbReference type="SAM" id="Phobius"/>
    </source>
</evidence>
<dbReference type="PRINTS" id="PR00171">
    <property type="entry name" value="SUGRTRNSPORT"/>
</dbReference>
<sequence length="575" mass="63481">MSIEKLQSSKIEKTIDESSSINEEEDVFIQVFKNHLPESDVLVEVETIVSENHLEDYRELLTRGALLANSPEILNSSEKYTPEERRSIERETTHPILSLSFNMILAALTTSFAAVNFGMDESAVGGAQSLFEAQFGITNSNVQGAVIASPYLAAAIVGCPATVVLSKYWGRRYVILLSCFIGFTGSLWQAFSNGITAMVIGRVYLGVGMGLNSATVPVYTAESSPAVSRGAVLMLWQTFIAFGVCLGSVFNRAFVGLSGSLSWRLMIGSSCVPPLICGALVLFPPESPRWLISKGSVRESFEALLKLRTSDISGARDFYILYESLKFENELAEQRTFRQQFVELFTVTRNRFAVWVSFLGVFGQQYGGVNILVSYTTTILINAGIDSVTAISGSIGIGGGCFVATFLSSQLIDRYGRRKMLLYTLPVEGICLFWLGGILNVENNTSRLAAGLTAMYIYVFFYGWGIGPVSFTLVAETPSITVRAAHSAVLMATNWLLDFTLSMTWPQMDKTMTTSGGLYFYGAWNFVLVILVFFYVPETKQYTLEELDEIFKEGAYSHFQKKLKVLKGSKKSNYN</sequence>
<dbReference type="GO" id="GO:0016020">
    <property type="term" value="C:membrane"/>
    <property type="evidence" value="ECO:0007669"/>
    <property type="project" value="UniProtKB-SubCell"/>
</dbReference>
<evidence type="ECO:0000313" key="10">
    <source>
        <dbReference type="EMBL" id="KAH3675508.1"/>
    </source>
</evidence>
<reference evidence="10" key="2">
    <citation type="submission" date="2021-01" db="EMBL/GenBank/DDBJ databases">
        <authorList>
            <person name="Schikora-Tamarit M.A."/>
        </authorList>
    </citation>
    <scope>NUCLEOTIDE SEQUENCE</scope>
    <source>
        <strain evidence="10">CBS6341</strain>
    </source>
</reference>
<organism evidence="10 11">
    <name type="scientific">Wickerhamomyces mucosus</name>
    <dbReference type="NCBI Taxonomy" id="1378264"/>
    <lineage>
        <taxon>Eukaryota</taxon>
        <taxon>Fungi</taxon>
        <taxon>Dikarya</taxon>
        <taxon>Ascomycota</taxon>
        <taxon>Saccharomycotina</taxon>
        <taxon>Saccharomycetes</taxon>
        <taxon>Phaffomycetales</taxon>
        <taxon>Wickerhamomycetaceae</taxon>
        <taxon>Wickerhamomyces</taxon>
    </lineage>
</organism>
<evidence type="ECO:0000256" key="4">
    <source>
        <dbReference type="ARBA" id="ARBA00022692"/>
    </source>
</evidence>
<feature type="transmembrane region" description="Helical" evidence="8">
    <location>
        <begin position="145"/>
        <end position="166"/>
    </location>
</feature>
<dbReference type="InterPro" id="IPR003663">
    <property type="entry name" value="Sugar/inositol_transpt"/>
</dbReference>
<dbReference type="Gene3D" id="1.20.1250.20">
    <property type="entry name" value="MFS general substrate transporter like domains"/>
    <property type="match status" value="1"/>
</dbReference>
<dbReference type="SUPFAM" id="SSF103473">
    <property type="entry name" value="MFS general substrate transporter"/>
    <property type="match status" value="1"/>
</dbReference>
<feature type="transmembrane region" description="Helical" evidence="8">
    <location>
        <begin position="453"/>
        <end position="475"/>
    </location>
</feature>
<dbReference type="EMBL" id="JAEUBF010000754">
    <property type="protein sequence ID" value="KAH3675508.1"/>
    <property type="molecule type" value="Genomic_DNA"/>
</dbReference>
<feature type="domain" description="Major facilitator superfamily (MFS) profile" evidence="9">
    <location>
        <begin position="106"/>
        <end position="540"/>
    </location>
</feature>
<comment type="caution">
    <text evidence="10">The sequence shown here is derived from an EMBL/GenBank/DDBJ whole genome shotgun (WGS) entry which is preliminary data.</text>
</comment>
<dbReference type="InterPro" id="IPR050814">
    <property type="entry name" value="Myo-inositol_Transporter"/>
</dbReference>
<feature type="transmembrane region" description="Helical" evidence="8">
    <location>
        <begin position="518"/>
        <end position="536"/>
    </location>
</feature>
<comment type="similarity">
    <text evidence="2 7">Belongs to the major facilitator superfamily. Sugar transporter (TC 2.A.1.1) family.</text>
</comment>
<keyword evidence="4 8" id="KW-0812">Transmembrane</keyword>
<keyword evidence="11" id="KW-1185">Reference proteome</keyword>
<comment type="subcellular location">
    <subcellularLocation>
        <location evidence="1">Membrane</location>
        <topology evidence="1">Multi-pass membrane protein</topology>
    </subcellularLocation>
</comment>
<keyword evidence="3 7" id="KW-0813">Transport</keyword>
<dbReference type="InterPro" id="IPR005829">
    <property type="entry name" value="Sugar_transporter_CS"/>
</dbReference>
<evidence type="ECO:0000313" key="11">
    <source>
        <dbReference type="Proteomes" id="UP000769528"/>
    </source>
</evidence>
<dbReference type="GO" id="GO:0015798">
    <property type="term" value="P:myo-inositol transport"/>
    <property type="evidence" value="ECO:0007669"/>
    <property type="project" value="UniProtKB-ARBA"/>
</dbReference>
<dbReference type="Proteomes" id="UP000769528">
    <property type="component" value="Unassembled WGS sequence"/>
</dbReference>
<evidence type="ECO:0000256" key="2">
    <source>
        <dbReference type="ARBA" id="ARBA00010992"/>
    </source>
</evidence>
<accession>A0A9P8PNH2</accession>
<dbReference type="Pfam" id="PF00083">
    <property type="entry name" value="Sugar_tr"/>
    <property type="match status" value="1"/>
</dbReference>
<feature type="transmembrane region" description="Helical" evidence="8">
    <location>
        <begin position="387"/>
        <end position="408"/>
    </location>
</feature>
<feature type="transmembrane region" description="Helical" evidence="8">
    <location>
        <begin position="96"/>
        <end position="115"/>
    </location>
</feature>
<keyword evidence="5 8" id="KW-1133">Transmembrane helix</keyword>
<feature type="transmembrane region" description="Helical" evidence="8">
    <location>
        <begin position="173"/>
        <end position="191"/>
    </location>
</feature>
<dbReference type="PANTHER" id="PTHR48020:SF12">
    <property type="entry name" value="PROTON MYO-INOSITOL COTRANSPORTER"/>
    <property type="match status" value="1"/>
</dbReference>
<protein>
    <recommendedName>
        <fullName evidence="9">Major facilitator superfamily (MFS) profile domain-containing protein</fullName>
    </recommendedName>
</protein>
<feature type="transmembrane region" description="Helical" evidence="8">
    <location>
        <begin position="352"/>
        <end position="375"/>
    </location>
</feature>
<evidence type="ECO:0000256" key="7">
    <source>
        <dbReference type="RuleBase" id="RU003346"/>
    </source>
</evidence>
<dbReference type="InterPro" id="IPR020846">
    <property type="entry name" value="MFS_dom"/>
</dbReference>
<dbReference type="InterPro" id="IPR005828">
    <property type="entry name" value="MFS_sugar_transport-like"/>
</dbReference>
<evidence type="ECO:0000256" key="1">
    <source>
        <dbReference type="ARBA" id="ARBA00004141"/>
    </source>
</evidence>
<dbReference type="AlphaFoldDB" id="A0A9P8PNH2"/>
<dbReference type="OrthoDB" id="5290825at2759"/>
<gene>
    <name evidence="10" type="ORF">WICMUC_002699</name>
</gene>
<evidence type="ECO:0000259" key="9">
    <source>
        <dbReference type="PROSITE" id="PS50850"/>
    </source>
</evidence>
<dbReference type="NCBIfam" id="TIGR00879">
    <property type="entry name" value="SP"/>
    <property type="match status" value="1"/>
</dbReference>
<evidence type="ECO:0000256" key="3">
    <source>
        <dbReference type="ARBA" id="ARBA00022448"/>
    </source>
</evidence>
<feature type="transmembrane region" description="Helical" evidence="8">
    <location>
        <begin position="233"/>
        <end position="255"/>
    </location>
</feature>
<evidence type="ECO:0000256" key="5">
    <source>
        <dbReference type="ARBA" id="ARBA00022989"/>
    </source>
</evidence>
<keyword evidence="6 8" id="KW-0472">Membrane</keyword>
<name>A0A9P8PNH2_9ASCO</name>